<evidence type="ECO:0000256" key="9">
    <source>
        <dbReference type="ARBA" id="ARBA00022801"/>
    </source>
</evidence>
<evidence type="ECO:0000256" key="7">
    <source>
        <dbReference type="ARBA" id="ARBA00022723"/>
    </source>
</evidence>
<keyword evidence="8 11" id="KW-0255">Endonuclease</keyword>
<reference evidence="13" key="1">
    <citation type="submission" date="2019-08" db="EMBL/GenBank/DDBJ databases">
        <authorList>
            <person name="Amaro Estrada I."/>
            <person name="Quiroz Castaneda R.E."/>
            <person name="Martinez Ocampo F."/>
            <person name="Rodriguez Camarillo S.D."/>
        </authorList>
    </citation>
    <scope>NUCLEOTIDE SEQUENCE</scope>
    <source>
        <strain evidence="13">MEX-30-184-02</strain>
    </source>
</reference>
<dbReference type="Gene3D" id="3.30.420.10">
    <property type="entry name" value="Ribonuclease H-like superfamily/Ribonuclease H"/>
    <property type="match status" value="1"/>
</dbReference>
<evidence type="ECO:0000256" key="5">
    <source>
        <dbReference type="ARBA" id="ARBA00012180"/>
    </source>
</evidence>
<dbReference type="Pfam" id="PF00075">
    <property type="entry name" value="RNase_H"/>
    <property type="match status" value="1"/>
</dbReference>
<dbReference type="OMA" id="MQEIEIF"/>
<comment type="catalytic activity">
    <reaction evidence="1 11">
        <text>Endonucleolytic cleavage to 5'-phosphomonoester.</text>
        <dbReference type="EC" id="3.1.26.4"/>
    </reaction>
</comment>
<feature type="binding site" evidence="11">
    <location>
        <position position="156"/>
    </location>
    <ligand>
        <name>Mg(2+)</name>
        <dbReference type="ChEBI" id="CHEBI:18420"/>
        <label>2</label>
    </ligand>
</feature>
<evidence type="ECO:0000313" key="13">
    <source>
        <dbReference type="EMBL" id="KAB0450727.1"/>
    </source>
</evidence>
<comment type="caution">
    <text evidence="13">The sequence shown here is derived from an EMBL/GenBank/DDBJ whole genome shotgun (WGS) entry which is preliminary data.</text>
</comment>
<evidence type="ECO:0000256" key="2">
    <source>
        <dbReference type="ARBA" id="ARBA00004065"/>
    </source>
</evidence>
<feature type="binding site" evidence="11">
    <location>
        <position position="31"/>
    </location>
    <ligand>
        <name>Mg(2+)</name>
        <dbReference type="ChEBI" id="CHEBI:18420"/>
        <label>1</label>
    </ligand>
</feature>
<dbReference type="InterPro" id="IPR050092">
    <property type="entry name" value="RNase_H"/>
</dbReference>
<gene>
    <name evidence="11 13" type="primary">rnhA</name>
    <name evidence="13" type="ORF">FY207_05045</name>
</gene>
<dbReference type="PANTHER" id="PTHR10642">
    <property type="entry name" value="RIBONUCLEASE H1"/>
    <property type="match status" value="1"/>
</dbReference>
<evidence type="ECO:0000256" key="4">
    <source>
        <dbReference type="ARBA" id="ARBA00011245"/>
    </source>
</evidence>
<evidence type="ECO:0000256" key="6">
    <source>
        <dbReference type="ARBA" id="ARBA00022722"/>
    </source>
</evidence>
<dbReference type="GO" id="GO:0005737">
    <property type="term" value="C:cytoplasm"/>
    <property type="evidence" value="ECO:0007669"/>
    <property type="project" value="UniProtKB-SubCell"/>
</dbReference>
<feature type="binding site" evidence="11">
    <location>
        <position position="70"/>
    </location>
    <ligand>
        <name>Mg(2+)</name>
        <dbReference type="ChEBI" id="CHEBI:18420"/>
        <label>1</label>
    </ligand>
</feature>
<dbReference type="InterPro" id="IPR012337">
    <property type="entry name" value="RNaseH-like_sf"/>
</dbReference>
<feature type="domain" description="RNase H type-1" evidence="12">
    <location>
        <begin position="22"/>
        <end position="164"/>
    </location>
</feature>
<keyword evidence="9 11" id="KW-0378">Hydrolase</keyword>
<evidence type="ECO:0000256" key="11">
    <source>
        <dbReference type="HAMAP-Rule" id="MF_00042"/>
    </source>
</evidence>
<dbReference type="EMBL" id="VTCY01000021">
    <property type="protein sequence ID" value="KAB0450727.1"/>
    <property type="molecule type" value="Genomic_DNA"/>
</dbReference>
<dbReference type="EC" id="3.1.26.4" evidence="5 11"/>
<organism evidence="13">
    <name type="scientific">Anaplasma marginale</name>
    <dbReference type="NCBI Taxonomy" id="770"/>
    <lineage>
        <taxon>Bacteria</taxon>
        <taxon>Pseudomonadati</taxon>
        <taxon>Pseudomonadota</taxon>
        <taxon>Alphaproteobacteria</taxon>
        <taxon>Rickettsiales</taxon>
        <taxon>Anaplasmataceae</taxon>
        <taxon>Anaplasma</taxon>
    </lineage>
</organism>
<evidence type="ECO:0000256" key="10">
    <source>
        <dbReference type="ARBA" id="ARBA00022842"/>
    </source>
</evidence>
<keyword evidence="11" id="KW-0963">Cytoplasm</keyword>
<dbReference type="InterPro" id="IPR036397">
    <property type="entry name" value="RNaseH_sf"/>
</dbReference>
<feature type="binding site" evidence="11">
    <location>
        <position position="92"/>
    </location>
    <ligand>
        <name>Mg(2+)</name>
        <dbReference type="ChEBI" id="CHEBI:18420"/>
        <label>1</label>
    </ligand>
</feature>
<dbReference type="GO" id="GO:0003676">
    <property type="term" value="F:nucleic acid binding"/>
    <property type="evidence" value="ECO:0007669"/>
    <property type="project" value="InterPro"/>
</dbReference>
<evidence type="ECO:0000259" key="12">
    <source>
        <dbReference type="PROSITE" id="PS50879"/>
    </source>
</evidence>
<dbReference type="GO" id="GO:0004523">
    <property type="term" value="F:RNA-DNA hybrid ribonuclease activity"/>
    <property type="evidence" value="ECO:0007669"/>
    <property type="project" value="UniProtKB-UniRule"/>
</dbReference>
<dbReference type="InterPro" id="IPR022892">
    <property type="entry name" value="RNaseHI"/>
</dbReference>
<proteinExistence type="inferred from homology"/>
<protein>
    <recommendedName>
        <fullName evidence="5 11">Ribonuclease H</fullName>
        <shortName evidence="11">RNase H</shortName>
        <ecNumber evidence="5 11">3.1.26.4</ecNumber>
    </recommendedName>
</protein>
<dbReference type="PANTHER" id="PTHR10642:SF26">
    <property type="entry name" value="RIBONUCLEASE H1"/>
    <property type="match status" value="1"/>
</dbReference>
<sequence length="171" mass="19188">MSLYYVRYWNTIKNDGRMVLMGKSRVAIYTDGACSGNPGPGGWGAVLRFGDGGERRISGGSDDTTNNRMELTAVIMALAALSGPCSVCVNTDSTYVKNGITEWIRKWKLNGWRTSNKSAVKNVDLWVELERLTLLHSIEWRWVKAHAGNEYNEEADMLARGEVERRMVIPK</sequence>
<dbReference type="InterPro" id="IPR002156">
    <property type="entry name" value="RNaseH_domain"/>
</dbReference>
<dbReference type="HAMAP" id="MF_00042">
    <property type="entry name" value="RNase_H"/>
    <property type="match status" value="1"/>
</dbReference>
<comment type="subunit">
    <text evidence="4 11">Monomer.</text>
</comment>
<comment type="subcellular location">
    <subcellularLocation>
        <location evidence="11">Cytoplasm</location>
    </subcellularLocation>
</comment>
<dbReference type="NCBIfam" id="NF001236">
    <property type="entry name" value="PRK00203.1"/>
    <property type="match status" value="1"/>
</dbReference>
<keyword evidence="10 11" id="KW-0460">Magnesium</keyword>
<comment type="cofactor">
    <cofactor evidence="11">
        <name>Mg(2+)</name>
        <dbReference type="ChEBI" id="CHEBI:18420"/>
    </cofactor>
    <text evidence="11">Binds 1 Mg(2+) ion per subunit. May bind a second metal ion at a regulatory site, or after substrate binding.</text>
</comment>
<feature type="binding site" evidence="11">
    <location>
        <position position="31"/>
    </location>
    <ligand>
        <name>Mg(2+)</name>
        <dbReference type="ChEBI" id="CHEBI:18420"/>
        <label>2</label>
    </ligand>
</feature>
<dbReference type="GO" id="GO:0000287">
    <property type="term" value="F:magnesium ion binding"/>
    <property type="evidence" value="ECO:0007669"/>
    <property type="project" value="UniProtKB-UniRule"/>
</dbReference>
<name>A0A643CKF8_ANAMA</name>
<comment type="similarity">
    <text evidence="3 11">Belongs to the RNase H family.</text>
</comment>
<keyword evidence="6 11" id="KW-0540">Nuclease</keyword>
<accession>A0A643CKF8</accession>
<dbReference type="AlphaFoldDB" id="A0A643CKF8"/>
<dbReference type="GO" id="GO:0043137">
    <property type="term" value="P:DNA replication, removal of RNA primer"/>
    <property type="evidence" value="ECO:0007669"/>
    <property type="project" value="TreeGrafter"/>
</dbReference>
<dbReference type="SUPFAM" id="SSF53098">
    <property type="entry name" value="Ribonuclease H-like"/>
    <property type="match status" value="1"/>
</dbReference>
<keyword evidence="7 11" id="KW-0479">Metal-binding</keyword>
<dbReference type="PROSITE" id="PS50879">
    <property type="entry name" value="RNASE_H_1"/>
    <property type="match status" value="1"/>
</dbReference>
<evidence type="ECO:0000256" key="3">
    <source>
        <dbReference type="ARBA" id="ARBA00005300"/>
    </source>
</evidence>
<evidence type="ECO:0000256" key="1">
    <source>
        <dbReference type="ARBA" id="ARBA00000077"/>
    </source>
</evidence>
<dbReference type="FunFam" id="3.30.420.10:FF:000089">
    <property type="entry name" value="Ribonuclease H"/>
    <property type="match status" value="1"/>
</dbReference>
<dbReference type="CDD" id="cd09278">
    <property type="entry name" value="RNase_HI_prokaryote_like"/>
    <property type="match status" value="1"/>
</dbReference>
<evidence type="ECO:0000256" key="8">
    <source>
        <dbReference type="ARBA" id="ARBA00022759"/>
    </source>
</evidence>
<comment type="function">
    <text evidence="2 11">Endonuclease that specifically degrades the RNA of RNA-DNA hybrids.</text>
</comment>